<feature type="transmembrane region" description="Helical" evidence="1">
    <location>
        <begin position="123"/>
        <end position="143"/>
    </location>
</feature>
<keyword evidence="1" id="KW-1133">Transmembrane helix</keyword>
<feature type="domain" description="Cytoskeleton protein RodZ-like C-terminal" evidence="2">
    <location>
        <begin position="260"/>
        <end position="330"/>
    </location>
</feature>
<evidence type="ECO:0000256" key="1">
    <source>
        <dbReference type="SAM" id="Phobius"/>
    </source>
</evidence>
<proteinExistence type="predicted"/>
<dbReference type="Pfam" id="PF13464">
    <property type="entry name" value="RodZ_C"/>
    <property type="match status" value="1"/>
</dbReference>
<dbReference type="InterPro" id="IPR025194">
    <property type="entry name" value="RodZ-like_C"/>
</dbReference>
<keyword evidence="1" id="KW-0812">Transmembrane</keyword>
<protein>
    <submittedName>
        <fullName evidence="3">DUF4115 domain-containing protein</fullName>
    </submittedName>
</protein>
<dbReference type="Pfam" id="PF13413">
    <property type="entry name" value="HTH_25"/>
    <property type="match status" value="1"/>
</dbReference>
<dbReference type="PANTHER" id="PTHR34475:SF1">
    <property type="entry name" value="CYTOSKELETON PROTEIN RODZ"/>
    <property type="match status" value="1"/>
</dbReference>
<dbReference type="RefSeq" id="WP_248955003.1">
    <property type="nucleotide sequence ID" value="NZ_JAKIKU010000002.1"/>
</dbReference>
<keyword evidence="1" id="KW-0472">Membrane</keyword>
<organism evidence="3 4">
    <name type="scientific">Shewanella electrodiphila</name>
    <dbReference type="NCBI Taxonomy" id="934143"/>
    <lineage>
        <taxon>Bacteria</taxon>
        <taxon>Pseudomonadati</taxon>
        <taxon>Pseudomonadota</taxon>
        <taxon>Gammaproteobacteria</taxon>
        <taxon>Alteromonadales</taxon>
        <taxon>Shewanellaceae</taxon>
        <taxon>Shewanella</taxon>
    </lineage>
</organism>
<gene>
    <name evidence="3" type="ORF">L2737_05260</name>
</gene>
<evidence type="ECO:0000313" key="3">
    <source>
        <dbReference type="EMBL" id="MCL1044736.1"/>
    </source>
</evidence>
<dbReference type="PANTHER" id="PTHR34475">
    <property type="match status" value="1"/>
</dbReference>
<keyword evidence="4" id="KW-1185">Reference proteome</keyword>
<sequence>MTNNKNENTHTDGNDADQIDLLEEVSTAGMLLRTAREAKSLSVEAVATQLHLRPGIIEDIENDNFDNIASATYARGYAKNYAKYVEADANALQQCLAQQLPDETAAMQSFSRKTTREARDSRLTIVTYLIIFALLALLVVWWVQKDSLLSGIDLSKPTAEEVAAASVTEVNQTEDLLEPEIDPKLAYVEPSANESDIESNIQALTTSSDNAQDNVDETLQSASALTSDAAAELANEPVVSNEPVISNETDALAANDALSMSFTADCWVNVVDATGKTLVDGVKGSSRIVEAKGVAPFKLILGAPQVVTIKFNGEDISLADFSEGRVARLTLPRV</sequence>
<dbReference type="InterPro" id="IPR050400">
    <property type="entry name" value="Bact_Cytoskel_RodZ"/>
</dbReference>
<evidence type="ECO:0000313" key="4">
    <source>
        <dbReference type="Proteomes" id="UP001202134"/>
    </source>
</evidence>
<accession>A0ABT0KLN6</accession>
<evidence type="ECO:0000259" key="2">
    <source>
        <dbReference type="Pfam" id="PF13464"/>
    </source>
</evidence>
<dbReference type="EMBL" id="JAKIKU010000002">
    <property type="protein sequence ID" value="MCL1044736.1"/>
    <property type="molecule type" value="Genomic_DNA"/>
</dbReference>
<dbReference type="Gene3D" id="1.10.260.40">
    <property type="entry name" value="lambda repressor-like DNA-binding domains"/>
    <property type="match status" value="1"/>
</dbReference>
<reference evidence="3 4" key="1">
    <citation type="submission" date="2022-01" db="EMBL/GenBank/DDBJ databases">
        <title>Whole genome-based taxonomy of the Shewanellaceae.</title>
        <authorList>
            <person name="Martin-Rodriguez A.J."/>
        </authorList>
    </citation>
    <scope>NUCLEOTIDE SEQUENCE [LARGE SCALE GENOMIC DNA]</scope>
    <source>
        <strain evidence="3 4">DSM 24955</strain>
    </source>
</reference>
<comment type="caution">
    <text evidence="3">The sequence shown here is derived from an EMBL/GenBank/DDBJ whole genome shotgun (WGS) entry which is preliminary data.</text>
</comment>
<name>A0ABT0KLN6_9GAMM</name>
<dbReference type="Proteomes" id="UP001202134">
    <property type="component" value="Unassembled WGS sequence"/>
</dbReference>
<dbReference type="InterPro" id="IPR010982">
    <property type="entry name" value="Lambda_DNA-bd_dom_sf"/>
</dbReference>